<dbReference type="SUPFAM" id="SSF88723">
    <property type="entry name" value="PIN domain-like"/>
    <property type="match status" value="1"/>
</dbReference>
<dbReference type="CDD" id="cd09874">
    <property type="entry name" value="PIN_MT3492-like"/>
    <property type="match status" value="1"/>
</dbReference>
<comment type="caution">
    <text evidence="2">The sequence shown here is derived from an EMBL/GenBank/DDBJ whole genome shotgun (WGS) entry which is preliminary data.</text>
</comment>
<proteinExistence type="predicted"/>
<dbReference type="Pfam" id="PF01850">
    <property type="entry name" value="PIN"/>
    <property type="match status" value="1"/>
</dbReference>
<evidence type="ECO:0000259" key="1">
    <source>
        <dbReference type="Pfam" id="PF01850"/>
    </source>
</evidence>
<evidence type="ECO:0000313" key="3">
    <source>
        <dbReference type="Proteomes" id="UP000076925"/>
    </source>
</evidence>
<evidence type="ECO:0000313" key="2">
    <source>
        <dbReference type="EMBL" id="KYC38748.1"/>
    </source>
</evidence>
<dbReference type="InterPro" id="IPR029060">
    <property type="entry name" value="PIN-like_dom_sf"/>
</dbReference>
<dbReference type="InterPro" id="IPR002716">
    <property type="entry name" value="PIN_dom"/>
</dbReference>
<dbReference type="OrthoDB" id="5568064at2"/>
<keyword evidence="3" id="KW-1185">Reference proteome</keyword>
<dbReference type="AlphaFoldDB" id="A0A139X226"/>
<sequence>MVVYFIDSSALVKRYVNETGSAWILGLFNPILSNEIFIGAITGVEIIAAISRRTRGESLSSSDATTLCNQFRNDYQTDYQVVEITDNIVTSGMRLAETYGLRGYDAIQLAVASAIHRLCLANSISLIFVSADNELNAAALRENMVVDNPNKYP</sequence>
<accession>A0A139X226</accession>
<reference evidence="2 3" key="1">
    <citation type="journal article" date="2013" name="Genome Biol. Evol.">
        <title>Genomes of Stigonematalean cyanobacteria (subsection V) and the evolution of oxygenic photosynthesis from prokaryotes to plastids.</title>
        <authorList>
            <person name="Dagan T."/>
            <person name="Roettger M."/>
            <person name="Stucken K."/>
            <person name="Landan G."/>
            <person name="Koch R."/>
            <person name="Major P."/>
            <person name="Gould S.B."/>
            <person name="Goremykin V.V."/>
            <person name="Rippka R."/>
            <person name="Tandeau de Marsac N."/>
            <person name="Gugger M."/>
            <person name="Lockhart P.J."/>
            <person name="Allen J.F."/>
            <person name="Brune I."/>
            <person name="Maus I."/>
            <person name="Puhler A."/>
            <person name="Martin W.F."/>
        </authorList>
    </citation>
    <scope>NUCLEOTIDE SEQUENCE [LARGE SCALE GENOMIC DNA]</scope>
    <source>
        <strain evidence="2 3">PCC 7110</strain>
    </source>
</reference>
<gene>
    <name evidence="2" type="ORF">WA1_36900</name>
</gene>
<dbReference type="EMBL" id="ANNX02000040">
    <property type="protein sequence ID" value="KYC38748.1"/>
    <property type="molecule type" value="Genomic_DNA"/>
</dbReference>
<protein>
    <submittedName>
        <fullName evidence="2">Nucleic acid-binding protein</fullName>
    </submittedName>
</protein>
<dbReference type="RefSeq" id="WP_017746752.1">
    <property type="nucleotide sequence ID" value="NZ_KQ976354.1"/>
</dbReference>
<dbReference type="Proteomes" id="UP000076925">
    <property type="component" value="Unassembled WGS sequence"/>
</dbReference>
<dbReference type="STRING" id="128403.WA1_36900"/>
<dbReference type="Gene3D" id="3.40.50.1010">
    <property type="entry name" value="5'-nuclease"/>
    <property type="match status" value="1"/>
</dbReference>
<organism evidence="2 3">
    <name type="scientific">Scytonema hofmannii PCC 7110</name>
    <dbReference type="NCBI Taxonomy" id="128403"/>
    <lineage>
        <taxon>Bacteria</taxon>
        <taxon>Bacillati</taxon>
        <taxon>Cyanobacteriota</taxon>
        <taxon>Cyanophyceae</taxon>
        <taxon>Nostocales</taxon>
        <taxon>Scytonemataceae</taxon>
        <taxon>Scytonema</taxon>
    </lineage>
</organism>
<name>A0A139X226_9CYAN</name>
<feature type="domain" description="PIN" evidence="1">
    <location>
        <begin position="4"/>
        <end position="135"/>
    </location>
</feature>